<proteinExistence type="predicted"/>
<evidence type="ECO:0000313" key="2">
    <source>
        <dbReference type="Proteomes" id="UP000005019"/>
    </source>
</evidence>
<reference evidence="1 2" key="1">
    <citation type="journal article" date="2011" name="J. Bacteriol.">
        <title>Genome sequence of Methyloversatilis universalis FAM5T, a methylotrophic representative of the order Rhodocyclales.</title>
        <authorList>
            <person name="Kittichotirat W."/>
            <person name="Good N.M."/>
            <person name="Hall R."/>
            <person name="Bringel F."/>
            <person name="Lajus A."/>
            <person name="Medigue C."/>
            <person name="Smalley N.E."/>
            <person name="Beck D."/>
            <person name="Bumgarner R."/>
            <person name="Vuilleumier S."/>
            <person name="Kalyuzhnaya M.G."/>
        </authorList>
    </citation>
    <scope>NUCLEOTIDE SEQUENCE [LARGE SCALE GENOMIC DNA]</scope>
    <source>
        <strain evidence="2">ATCC BAA-1314 / JCM 13912 / FAM5</strain>
    </source>
</reference>
<organism evidence="1 2">
    <name type="scientific">Methyloversatilis universalis (strain ATCC BAA-1314 / DSM 25237 / JCM 13912 / CCUG 52030 / FAM5)</name>
    <dbReference type="NCBI Taxonomy" id="1000565"/>
    <lineage>
        <taxon>Bacteria</taxon>
        <taxon>Pseudomonadati</taxon>
        <taxon>Pseudomonadota</taxon>
        <taxon>Betaproteobacteria</taxon>
        <taxon>Nitrosomonadales</taxon>
        <taxon>Sterolibacteriaceae</taxon>
        <taxon>Methyloversatilis</taxon>
    </lineage>
</organism>
<dbReference type="EMBL" id="AFHG01000029">
    <property type="protein sequence ID" value="EGK73399.1"/>
    <property type="molecule type" value="Genomic_DNA"/>
</dbReference>
<dbReference type="OrthoDB" id="8966078at2"/>
<protein>
    <submittedName>
        <fullName evidence="1">Uncharacterized protein</fullName>
    </submittedName>
</protein>
<dbReference type="AlphaFoldDB" id="F5R8M1"/>
<keyword evidence="2" id="KW-1185">Reference proteome</keyword>
<evidence type="ECO:0000313" key="1">
    <source>
        <dbReference type="EMBL" id="EGK73399.1"/>
    </source>
</evidence>
<dbReference type="RefSeq" id="WP_008058624.1">
    <property type="nucleotide sequence ID" value="NZ_AFHG01000029.1"/>
</dbReference>
<gene>
    <name evidence="1" type="ORF">METUNv1_00577</name>
</gene>
<sequence length="89" mass="10092">MNEALGRSLADFEAGRIDMDALVAIWRRHGVDDTALPAKWREVLDGLLMRLESARLFSGESCSFSQSELLATMREWLNRVQAQVQAQQQ</sequence>
<comment type="caution">
    <text evidence="1">The sequence shown here is derived from an EMBL/GenBank/DDBJ whole genome shotgun (WGS) entry which is preliminary data.</text>
</comment>
<accession>F5R8M1</accession>
<name>F5R8M1_METUF</name>
<dbReference type="Proteomes" id="UP000005019">
    <property type="component" value="Unassembled WGS sequence"/>
</dbReference>